<comment type="caution">
    <text evidence="6">The sequence shown here is derived from an EMBL/GenBank/DDBJ whole genome shotgun (WGS) entry which is preliminary data.</text>
</comment>
<reference evidence="7" key="1">
    <citation type="journal article" date="2019" name="Int. J. Syst. Evol. Microbiol.">
        <title>The Global Catalogue of Microorganisms (GCM) 10K type strain sequencing project: providing services to taxonomists for standard genome sequencing and annotation.</title>
        <authorList>
            <consortium name="The Broad Institute Genomics Platform"/>
            <consortium name="The Broad Institute Genome Sequencing Center for Infectious Disease"/>
            <person name="Wu L."/>
            <person name="Ma J."/>
        </authorList>
    </citation>
    <scope>NUCLEOTIDE SEQUENCE [LARGE SCALE GENOMIC DNA]</scope>
    <source>
        <strain evidence="7">PJ61</strain>
    </source>
</reference>
<feature type="signal peptide" evidence="4">
    <location>
        <begin position="1"/>
        <end position="38"/>
    </location>
</feature>
<keyword evidence="2 4" id="KW-0732">Signal</keyword>
<evidence type="ECO:0000313" key="7">
    <source>
        <dbReference type="Proteomes" id="UP001595778"/>
    </source>
</evidence>
<gene>
    <name evidence="6" type="ORF">ACFO0G_02955</name>
</gene>
<keyword evidence="7" id="KW-1185">Reference proteome</keyword>
<dbReference type="Gene3D" id="3.20.20.370">
    <property type="entry name" value="Glycoside hydrolase/deacetylase"/>
    <property type="match status" value="1"/>
</dbReference>
<dbReference type="InterPro" id="IPR051398">
    <property type="entry name" value="Polysacch_Deacetylase"/>
</dbReference>
<dbReference type="InterPro" id="IPR011330">
    <property type="entry name" value="Glyco_hydro/deAcase_b/a-brl"/>
</dbReference>
<dbReference type="CDD" id="cd10970">
    <property type="entry name" value="CE4_DAC_u1_6s"/>
    <property type="match status" value="1"/>
</dbReference>
<proteinExistence type="predicted"/>
<dbReference type="InterPro" id="IPR002509">
    <property type="entry name" value="NODB_dom"/>
</dbReference>
<organism evidence="6 7">
    <name type="scientific">Arthrobacter sedimenti</name>
    <dbReference type="NCBI Taxonomy" id="2694931"/>
    <lineage>
        <taxon>Bacteria</taxon>
        <taxon>Bacillati</taxon>
        <taxon>Actinomycetota</taxon>
        <taxon>Actinomycetes</taxon>
        <taxon>Micrococcales</taxon>
        <taxon>Micrococcaceae</taxon>
        <taxon>Arthrobacter</taxon>
    </lineage>
</organism>
<dbReference type="EMBL" id="JBHSDQ010000001">
    <property type="protein sequence ID" value="MFC4395037.1"/>
    <property type="molecule type" value="Genomic_DNA"/>
</dbReference>
<evidence type="ECO:0000256" key="4">
    <source>
        <dbReference type="SAM" id="SignalP"/>
    </source>
</evidence>
<name>A0ABV8WFP8_9MICC</name>
<comment type="subcellular location">
    <subcellularLocation>
        <location evidence="1">Secreted</location>
    </subcellularLocation>
</comment>
<feature type="chain" id="PRO_5047460603" evidence="4">
    <location>
        <begin position="39"/>
        <end position="271"/>
    </location>
</feature>
<dbReference type="SUPFAM" id="SSF88713">
    <property type="entry name" value="Glycoside hydrolase/deacetylase"/>
    <property type="match status" value="1"/>
</dbReference>
<evidence type="ECO:0000256" key="2">
    <source>
        <dbReference type="ARBA" id="ARBA00022729"/>
    </source>
</evidence>
<feature type="region of interest" description="Disordered" evidence="3">
    <location>
        <begin position="251"/>
        <end position="271"/>
    </location>
</feature>
<dbReference type="Proteomes" id="UP001595778">
    <property type="component" value="Unassembled WGS sequence"/>
</dbReference>
<evidence type="ECO:0000259" key="5">
    <source>
        <dbReference type="PROSITE" id="PS51677"/>
    </source>
</evidence>
<dbReference type="PROSITE" id="PS51677">
    <property type="entry name" value="NODB"/>
    <property type="match status" value="1"/>
</dbReference>
<feature type="domain" description="NodB homology" evidence="5">
    <location>
        <begin position="41"/>
        <end position="271"/>
    </location>
</feature>
<dbReference type="RefSeq" id="WP_376976363.1">
    <property type="nucleotide sequence ID" value="NZ_JBHSDQ010000001.1"/>
</dbReference>
<protein>
    <submittedName>
        <fullName evidence="6">Polysaccharide deacetylase family protein</fullName>
    </submittedName>
</protein>
<dbReference type="PANTHER" id="PTHR34216:SF3">
    <property type="entry name" value="POLY-BETA-1,6-N-ACETYL-D-GLUCOSAMINE N-DEACETYLASE"/>
    <property type="match status" value="1"/>
</dbReference>
<accession>A0ABV8WFP8</accession>
<dbReference type="PANTHER" id="PTHR34216">
    <property type="match status" value="1"/>
</dbReference>
<evidence type="ECO:0000313" key="6">
    <source>
        <dbReference type="EMBL" id="MFC4395037.1"/>
    </source>
</evidence>
<evidence type="ECO:0000256" key="3">
    <source>
        <dbReference type="SAM" id="MobiDB-lite"/>
    </source>
</evidence>
<sequence>MGAALLHSGRALKWLAASFSVTLVLCAASLGGAPAAHAAGATVSVTFDDGWASQYDNALPVLEKYGVPATMYVLPGSINTPDYMSQAQIQAFAGRGDEIASHTVTHPDLTNLSAAQLENELAQSKATLQQMFGPSAAVDFASPYGAYNPTTTAAVHKHYATQRNTDDGFNAQPGFNPYNILVQNVDSSTSTATVQRWINTAKASNTWLVLVYHEVGASVGQDIYHTGTAVLDSHMAAVKNSGLPMVTVRQGASAQTSPNAAPPASTAALQQ</sequence>
<feature type="compositionally biased region" description="Low complexity" evidence="3">
    <location>
        <begin position="252"/>
        <end position="271"/>
    </location>
</feature>
<evidence type="ECO:0000256" key="1">
    <source>
        <dbReference type="ARBA" id="ARBA00004613"/>
    </source>
</evidence>
<dbReference type="Pfam" id="PF01522">
    <property type="entry name" value="Polysacc_deac_1"/>
    <property type="match status" value="1"/>
</dbReference>